<accession>A0A8H8TPX3</accession>
<dbReference type="Proteomes" id="UP000658997">
    <property type="component" value="Unassembled WGS sequence"/>
</dbReference>
<comment type="caution">
    <text evidence="2">The sequence shown here is derived from an EMBL/GenBank/DDBJ whole genome shotgun (WGS) entry which is preliminary data.</text>
</comment>
<evidence type="ECO:0000313" key="3">
    <source>
        <dbReference type="Proteomes" id="UP000658997"/>
    </source>
</evidence>
<feature type="region of interest" description="Disordered" evidence="1">
    <location>
        <begin position="53"/>
        <end position="75"/>
    </location>
</feature>
<feature type="compositionally biased region" description="Polar residues" evidence="1">
    <location>
        <begin position="55"/>
        <end position="67"/>
    </location>
</feature>
<dbReference type="EMBL" id="ULHB01000026">
    <property type="protein sequence ID" value="SYW77478.1"/>
    <property type="molecule type" value="Genomic_DNA"/>
</dbReference>
<gene>
    <name evidence="2" type="ORF">UBRO2_01858</name>
</gene>
<proteinExistence type="predicted"/>
<protein>
    <submittedName>
        <fullName evidence="2">Uncharacterized protein</fullName>
    </submittedName>
</protein>
<reference evidence="2" key="1">
    <citation type="submission" date="2018-08" db="EMBL/GenBank/DDBJ databases">
        <authorList>
            <person name="Guldener U."/>
        </authorList>
    </citation>
    <scope>NUCLEOTIDE SEQUENCE</scope>
    <source>
        <strain evidence="2">UB2</strain>
    </source>
</reference>
<evidence type="ECO:0000313" key="2">
    <source>
        <dbReference type="EMBL" id="SYW77478.1"/>
    </source>
</evidence>
<dbReference type="AlphaFoldDB" id="A0A8H8TPX3"/>
<sequence length="192" mass="21188">MRHLGPIGCDFFWHSTLLEYRSRARKWANIDRKQRTLVSDEWIVEAASAHRSASVAPSDSQGPPNSQTTTTITTTQPGLGLGLTVAHLSTNSDLNSRILLHMRSQPCIPDTLGLNATNSSPKLLRLIELLHCFEPSKSSFCGIIFVERRQTATLLVELIKRIPGLEFIHPEFLLGHDNGAANGGAPGMDWHD</sequence>
<organism evidence="2 3">
    <name type="scientific">Ustilago bromivora</name>
    <dbReference type="NCBI Taxonomy" id="307758"/>
    <lineage>
        <taxon>Eukaryota</taxon>
        <taxon>Fungi</taxon>
        <taxon>Dikarya</taxon>
        <taxon>Basidiomycota</taxon>
        <taxon>Ustilaginomycotina</taxon>
        <taxon>Ustilaginomycetes</taxon>
        <taxon>Ustilaginales</taxon>
        <taxon>Ustilaginaceae</taxon>
        <taxon>Ustilago</taxon>
    </lineage>
</organism>
<keyword evidence="3" id="KW-1185">Reference proteome</keyword>
<evidence type="ECO:0000256" key="1">
    <source>
        <dbReference type="SAM" id="MobiDB-lite"/>
    </source>
</evidence>
<dbReference type="Gene3D" id="3.40.50.300">
    <property type="entry name" value="P-loop containing nucleotide triphosphate hydrolases"/>
    <property type="match status" value="1"/>
</dbReference>
<dbReference type="InterPro" id="IPR027417">
    <property type="entry name" value="P-loop_NTPase"/>
</dbReference>
<name>A0A8H8TPX3_9BASI</name>